<reference evidence="3 4" key="1">
    <citation type="submission" date="2019-05" db="EMBL/GenBank/DDBJ databases">
        <title>Emergence of the Ug99 lineage of the wheat stem rust pathogen through somatic hybridization.</title>
        <authorList>
            <person name="Li F."/>
            <person name="Upadhyaya N.M."/>
            <person name="Sperschneider J."/>
            <person name="Matny O."/>
            <person name="Nguyen-Phuc H."/>
            <person name="Mago R."/>
            <person name="Raley C."/>
            <person name="Miller M.E."/>
            <person name="Silverstein K.A.T."/>
            <person name="Henningsen E."/>
            <person name="Hirsch C.D."/>
            <person name="Visser B."/>
            <person name="Pretorius Z.A."/>
            <person name="Steffenson B.J."/>
            <person name="Schwessinger B."/>
            <person name="Dodds P.N."/>
            <person name="Figueroa M."/>
        </authorList>
    </citation>
    <scope>NUCLEOTIDE SEQUENCE [LARGE SCALE GENOMIC DNA]</scope>
    <source>
        <strain evidence="1">21-0</strain>
        <strain evidence="2 4">Ug99</strain>
    </source>
</reference>
<dbReference type="EMBL" id="VSWC01000105">
    <property type="protein sequence ID" value="KAA1086652.1"/>
    <property type="molecule type" value="Genomic_DNA"/>
</dbReference>
<organism evidence="2 4">
    <name type="scientific">Puccinia graminis f. sp. tritici</name>
    <dbReference type="NCBI Taxonomy" id="56615"/>
    <lineage>
        <taxon>Eukaryota</taxon>
        <taxon>Fungi</taxon>
        <taxon>Dikarya</taxon>
        <taxon>Basidiomycota</taxon>
        <taxon>Pucciniomycotina</taxon>
        <taxon>Pucciniomycetes</taxon>
        <taxon>Pucciniales</taxon>
        <taxon>Pucciniaceae</taxon>
        <taxon>Puccinia</taxon>
    </lineage>
</organism>
<evidence type="ECO:0000313" key="2">
    <source>
        <dbReference type="EMBL" id="KAA1130625.1"/>
    </source>
</evidence>
<gene>
    <name evidence="1" type="ORF">PGT21_007025</name>
    <name evidence="2" type="ORF">PGTUg99_013079</name>
</gene>
<proteinExistence type="predicted"/>
<keyword evidence="3" id="KW-1185">Reference proteome</keyword>
<comment type="caution">
    <text evidence="2">The sequence shown here is derived from an EMBL/GenBank/DDBJ whole genome shotgun (WGS) entry which is preliminary data.</text>
</comment>
<protein>
    <submittedName>
        <fullName evidence="2">Uncharacterized protein</fullName>
    </submittedName>
</protein>
<accession>A0A5B0S012</accession>
<dbReference type="EMBL" id="VDEP01000107">
    <property type="protein sequence ID" value="KAA1130625.1"/>
    <property type="molecule type" value="Genomic_DNA"/>
</dbReference>
<dbReference type="AlphaFoldDB" id="A0A5B0S012"/>
<name>A0A5B0S012_PUCGR</name>
<evidence type="ECO:0000313" key="3">
    <source>
        <dbReference type="Proteomes" id="UP000324748"/>
    </source>
</evidence>
<evidence type="ECO:0000313" key="1">
    <source>
        <dbReference type="EMBL" id="KAA1086652.1"/>
    </source>
</evidence>
<sequence>MVDPDLIKSLGLRRGFIEFRVSQGPAGEEGLDGFAEDAAHITFTNLHRVISAVSIELLVLGLRAKSLP</sequence>
<dbReference type="Proteomes" id="UP000325313">
    <property type="component" value="Unassembled WGS sequence"/>
</dbReference>
<evidence type="ECO:0000313" key="4">
    <source>
        <dbReference type="Proteomes" id="UP000325313"/>
    </source>
</evidence>
<dbReference type="Proteomes" id="UP000324748">
    <property type="component" value="Unassembled WGS sequence"/>
</dbReference>